<dbReference type="InterPro" id="IPR050519">
    <property type="entry name" value="Glycosyltransf_28_UgtP"/>
</dbReference>
<keyword evidence="8" id="KW-1185">Reference proteome</keyword>
<evidence type="ECO:0000313" key="8">
    <source>
        <dbReference type="Proteomes" id="UP000638648"/>
    </source>
</evidence>
<evidence type="ECO:0000259" key="6">
    <source>
        <dbReference type="Pfam" id="PF06925"/>
    </source>
</evidence>
<keyword evidence="4 7" id="KW-0808">Transferase</keyword>
<evidence type="ECO:0000256" key="3">
    <source>
        <dbReference type="ARBA" id="ARBA00022676"/>
    </source>
</evidence>
<dbReference type="SUPFAM" id="SSF53756">
    <property type="entry name" value="UDP-Glycosyltransferase/glycogen phosphorylase"/>
    <property type="match status" value="1"/>
</dbReference>
<dbReference type="GO" id="GO:0009247">
    <property type="term" value="P:glycolipid biosynthetic process"/>
    <property type="evidence" value="ECO:0007669"/>
    <property type="project" value="InterPro"/>
</dbReference>
<dbReference type="Pfam" id="PF06925">
    <property type="entry name" value="MGDG_synth"/>
    <property type="match status" value="1"/>
</dbReference>
<dbReference type="EMBL" id="JADBEM010000001">
    <property type="protein sequence ID" value="MBE1607414.1"/>
    <property type="molecule type" value="Genomic_DNA"/>
</dbReference>
<dbReference type="Proteomes" id="UP000638648">
    <property type="component" value="Unassembled WGS sequence"/>
</dbReference>
<dbReference type="AlphaFoldDB" id="A0A927RAB3"/>
<proteinExistence type="inferred from homology"/>
<dbReference type="RefSeq" id="WP_192751370.1">
    <property type="nucleotide sequence ID" value="NZ_BAABJL010000197.1"/>
</dbReference>
<feature type="domain" description="Diacylglycerol glucosyltransferase N-terminal" evidence="6">
    <location>
        <begin position="27"/>
        <end position="199"/>
    </location>
</feature>
<dbReference type="PANTHER" id="PTHR43025:SF3">
    <property type="entry name" value="MONOGALACTOSYLDIACYLGLYCEROL SYNTHASE 1, CHLOROPLASTIC"/>
    <property type="match status" value="1"/>
</dbReference>
<dbReference type="PANTHER" id="PTHR43025">
    <property type="entry name" value="MONOGALACTOSYLDIACYLGLYCEROL SYNTHASE"/>
    <property type="match status" value="1"/>
</dbReference>
<organism evidence="7 8">
    <name type="scientific">Actinopolymorpha pittospori</name>
    <dbReference type="NCBI Taxonomy" id="648752"/>
    <lineage>
        <taxon>Bacteria</taxon>
        <taxon>Bacillati</taxon>
        <taxon>Actinomycetota</taxon>
        <taxon>Actinomycetes</taxon>
        <taxon>Propionibacteriales</taxon>
        <taxon>Actinopolymorphaceae</taxon>
        <taxon>Actinopolymorpha</taxon>
    </lineage>
</organism>
<comment type="similarity">
    <text evidence="2">Belongs to the glycosyltransferase 28 family.</text>
</comment>
<keyword evidence="3 7" id="KW-0328">Glycosyltransferase</keyword>
<evidence type="ECO:0000313" key="7">
    <source>
        <dbReference type="EMBL" id="MBE1607414.1"/>
    </source>
</evidence>
<sequence>MTRSGGVAADGGPAPLLFLLADTGGGHRSAARAVAQALDHAFPGRFAPVTCDPFTGPEASRLLRFVSGGYGPVVRRAPWIWGAAYYATSSRSALRFLRSTLLTAADRAVAEAVVRHRPEAILSFHPLAGWAAVRASRTVDTGAERGRPPVVTVVTDLITAHPAWRYAEADHVVVPTSAVLGRCQRDGTPARCVEVGVPVTAEHWDGPQHRVRRLALRRSLGVAADRFLIVLTGGAEGTGGIGRRAIALLERFDDVHVVAVCGRNHAVRERLARFDHAPGRLTVLGFVDNLADWLGCADVVVCKAGPSTVAEATCLGAPLVLTSHLPGQEKGTTEYVVRAGAGRHAAGVRDLIEVVDQLRRNPFAVEAMRAASARLGRPWAAAEIAALVGRLTRTGAGARRAG</sequence>
<feature type="domain" description="Glycosyl transferase family 28 C-terminal" evidence="5">
    <location>
        <begin position="233"/>
        <end position="323"/>
    </location>
</feature>
<dbReference type="InterPro" id="IPR007235">
    <property type="entry name" value="Glyco_trans_28_C"/>
</dbReference>
<dbReference type="GO" id="GO:0046509">
    <property type="term" value="F:1,2-diacylglycerol 3-beta-galactosyltransferase activity"/>
    <property type="evidence" value="ECO:0007669"/>
    <property type="project" value="UniProtKB-EC"/>
</dbReference>
<evidence type="ECO:0000256" key="4">
    <source>
        <dbReference type="ARBA" id="ARBA00022679"/>
    </source>
</evidence>
<evidence type="ECO:0000256" key="1">
    <source>
        <dbReference type="ARBA" id="ARBA00004370"/>
    </source>
</evidence>
<name>A0A927RAB3_9ACTN</name>
<dbReference type="Pfam" id="PF04101">
    <property type="entry name" value="Glyco_tran_28_C"/>
    <property type="match status" value="1"/>
</dbReference>
<reference evidence="7" key="1">
    <citation type="submission" date="2020-10" db="EMBL/GenBank/DDBJ databases">
        <title>Sequencing the genomes of 1000 actinobacteria strains.</title>
        <authorList>
            <person name="Klenk H.-P."/>
        </authorList>
    </citation>
    <scope>NUCLEOTIDE SEQUENCE</scope>
    <source>
        <strain evidence="7">DSM 45354</strain>
    </source>
</reference>
<comment type="subcellular location">
    <subcellularLocation>
        <location evidence="1">Membrane</location>
    </subcellularLocation>
</comment>
<protein>
    <submittedName>
        <fullName evidence="7">1,2-diacylglycerol 3-beta-galactosyltransferase</fullName>
        <ecNumber evidence="7">2.4.1.46</ecNumber>
    </submittedName>
</protein>
<gene>
    <name evidence="7" type="ORF">HEB94_004262</name>
</gene>
<evidence type="ECO:0000256" key="2">
    <source>
        <dbReference type="ARBA" id="ARBA00006962"/>
    </source>
</evidence>
<dbReference type="GO" id="GO:0016020">
    <property type="term" value="C:membrane"/>
    <property type="evidence" value="ECO:0007669"/>
    <property type="project" value="UniProtKB-SubCell"/>
</dbReference>
<evidence type="ECO:0000259" key="5">
    <source>
        <dbReference type="Pfam" id="PF04101"/>
    </source>
</evidence>
<dbReference type="EC" id="2.4.1.46" evidence="7"/>
<dbReference type="InterPro" id="IPR009695">
    <property type="entry name" value="Diacylglyc_glucosyltr_N"/>
</dbReference>
<comment type="caution">
    <text evidence="7">The sequence shown here is derived from an EMBL/GenBank/DDBJ whole genome shotgun (WGS) entry which is preliminary data.</text>
</comment>
<accession>A0A927RAB3</accession>
<dbReference type="Gene3D" id="3.40.50.2000">
    <property type="entry name" value="Glycogen Phosphorylase B"/>
    <property type="match status" value="1"/>
</dbReference>